<evidence type="ECO:0000256" key="1">
    <source>
        <dbReference type="SAM" id="MobiDB-lite"/>
    </source>
</evidence>
<comment type="caution">
    <text evidence="2">The sequence shown here is derived from an EMBL/GenBank/DDBJ whole genome shotgun (WGS) entry which is preliminary data.</text>
</comment>
<proteinExistence type="predicted"/>
<feature type="compositionally biased region" description="Pro residues" evidence="1">
    <location>
        <begin position="7"/>
        <end position="16"/>
    </location>
</feature>
<feature type="compositionally biased region" description="Basic and acidic residues" evidence="1">
    <location>
        <begin position="229"/>
        <end position="247"/>
    </location>
</feature>
<dbReference type="EMBL" id="JALLAZ020001730">
    <property type="protein sequence ID" value="KAL3766415.1"/>
    <property type="molecule type" value="Genomic_DNA"/>
</dbReference>
<evidence type="ECO:0000313" key="2">
    <source>
        <dbReference type="EMBL" id="KAL3766415.1"/>
    </source>
</evidence>
<feature type="region of interest" description="Disordered" evidence="1">
    <location>
        <begin position="1"/>
        <end position="92"/>
    </location>
</feature>
<name>A0ABD3MR06_9STRA</name>
<sequence>MAAGPAGSPPHPPGPYPTTGSDGGPPGPRSRRVVRDGSEVVAQRKIYGLYHRSDDGGNRGTDRSTSSNRVDLDREEGAEGRESRRDERRWKERLRRKFDVALGLQLPSQSSASTTGAYYNSWKTQMEGMDDGRKEELRRRMNELNDSPAAAASRRNGDLGRDAASSSSSHRNNRRARMRAKTTAFDQQSTLPRSIESPKSRLDEVPFWREGGSIASLLFENRPSSSPGAREDRHSTGKRTLEVRVST</sequence>
<dbReference type="Proteomes" id="UP001530315">
    <property type="component" value="Unassembled WGS sequence"/>
</dbReference>
<protein>
    <submittedName>
        <fullName evidence="2">Uncharacterized protein</fullName>
    </submittedName>
</protein>
<feature type="compositionally biased region" description="Basic and acidic residues" evidence="1">
    <location>
        <begin position="70"/>
        <end position="90"/>
    </location>
</feature>
<feature type="compositionally biased region" description="Basic and acidic residues" evidence="1">
    <location>
        <begin position="51"/>
        <end position="62"/>
    </location>
</feature>
<dbReference type="AlphaFoldDB" id="A0ABD3MR06"/>
<organism evidence="2 3">
    <name type="scientific">Stephanodiscus triporus</name>
    <dbReference type="NCBI Taxonomy" id="2934178"/>
    <lineage>
        <taxon>Eukaryota</taxon>
        <taxon>Sar</taxon>
        <taxon>Stramenopiles</taxon>
        <taxon>Ochrophyta</taxon>
        <taxon>Bacillariophyta</taxon>
        <taxon>Coscinodiscophyceae</taxon>
        <taxon>Thalassiosirophycidae</taxon>
        <taxon>Stephanodiscales</taxon>
        <taxon>Stephanodiscaceae</taxon>
        <taxon>Stephanodiscus</taxon>
    </lineage>
</organism>
<feature type="compositionally biased region" description="Basic residues" evidence="1">
    <location>
        <begin position="171"/>
        <end position="180"/>
    </location>
</feature>
<accession>A0ABD3MR06</accession>
<feature type="region of interest" description="Disordered" evidence="1">
    <location>
        <begin position="105"/>
        <end position="247"/>
    </location>
</feature>
<evidence type="ECO:0000313" key="3">
    <source>
        <dbReference type="Proteomes" id="UP001530315"/>
    </source>
</evidence>
<feature type="compositionally biased region" description="Basic and acidic residues" evidence="1">
    <location>
        <begin position="196"/>
        <end position="207"/>
    </location>
</feature>
<feature type="compositionally biased region" description="Basic and acidic residues" evidence="1">
    <location>
        <begin position="130"/>
        <end position="143"/>
    </location>
</feature>
<gene>
    <name evidence="2" type="ORF">ACHAW5_008652</name>
</gene>
<feature type="compositionally biased region" description="Polar residues" evidence="1">
    <location>
        <begin position="106"/>
        <end position="124"/>
    </location>
</feature>
<keyword evidence="3" id="KW-1185">Reference proteome</keyword>
<reference evidence="2 3" key="1">
    <citation type="submission" date="2024-10" db="EMBL/GenBank/DDBJ databases">
        <title>Updated reference genomes for cyclostephanoid diatoms.</title>
        <authorList>
            <person name="Roberts W.R."/>
            <person name="Alverson A.J."/>
        </authorList>
    </citation>
    <scope>NUCLEOTIDE SEQUENCE [LARGE SCALE GENOMIC DNA]</scope>
    <source>
        <strain evidence="2 3">AJA276-08</strain>
    </source>
</reference>